<name>A0A2U3P1V8_9MYCO</name>
<dbReference type="STRING" id="1841860.GCA_900157375_05595"/>
<dbReference type="InterPro" id="IPR021784">
    <property type="entry name" value="DUF3349"/>
</dbReference>
<sequence length="109" mass="11947">VNDVGCRVQLSELVARFVAFIRAGYPQGVPQTDYIPLVALLRRRLTDEEIAAVASQLAADGALRDFTTDIADIGAAITRITDELPSPADMERVQRHLEELDGWPVVSDD</sequence>
<evidence type="ECO:0008006" key="3">
    <source>
        <dbReference type="Google" id="ProtNLM"/>
    </source>
</evidence>
<evidence type="ECO:0000313" key="1">
    <source>
        <dbReference type="EMBL" id="SPM37743.1"/>
    </source>
</evidence>
<proteinExistence type="predicted"/>
<reference evidence="1 2" key="1">
    <citation type="submission" date="2017-01" db="EMBL/GenBank/DDBJ databases">
        <authorList>
            <consortium name="Urmite Genomes"/>
        </authorList>
    </citation>
    <scope>NUCLEOTIDE SEQUENCE [LARGE SCALE GENOMIC DNA]</scope>
    <source>
        <strain evidence="1 2">AB57</strain>
    </source>
</reference>
<evidence type="ECO:0000313" key="2">
    <source>
        <dbReference type="Proteomes" id="UP000240988"/>
    </source>
</evidence>
<dbReference type="Gene3D" id="6.10.140.2080">
    <property type="match status" value="1"/>
</dbReference>
<dbReference type="AlphaFoldDB" id="A0A2U3P1V8"/>
<keyword evidence="2" id="KW-1185">Reference proteome</keyword>
<accession>A0A2U3P1V8</accession>
<dbReference type="Proteomes" id="UP000240988">
    <property type="component" value="Unassembled WGS sequence"/>
</dbReference>
<feature type="non-terminal residue" evidence="1">
    <location>
        <position position="1"/>
    </location>
</feature>
<protein>
    <recommendedName>
        <fullName evidence="3">DUF3349 domain-containing protein</fullName>
    </recommendedName>
</protein>
<organism evidence="1 2">
    <name type="scientific">Mycobacterium rhizamassiliense</name>
    <dbReference type="NCBI Taxonomy" id="1841860"/>
    <lineage>
        <taxon>Bacteria</taxon>
        <taxon>Bacillati</taxon>
        <taxon>Actinomycetota</taxon>
        <taxon>Actinomycetes</taxon>
        <taxon>Mycobacteriales</taxon>
        <taxon>Mycobacteriaceae</taxon>
        <taxon>Mycobacterium</taxon>
    </lineage>
</organism>
<dbReference type="Pfam" id="PF11829">
    <property type="entry name" value="DUF3349"/>
    <property type="match status" value="1"/>
</dbReference>
<gene>
    <name evidence="1" type="ORF">MRAB57_5592</name>
</gene>
<dbReference type="EMBL" id="FUFA01000006">
    <property type="protein sequence ID" value="SPM37743.1"/>
    <property type="molecule type" value="Genomic_DNA"/>
</dbReference>
<dbReference type="Gene3D" id="1.10.10.2390">
    <property type="match status" value="1"/>
</dbReference>